<keyword evidence="4" id="KW-1185">Reference proteome</keyword>
<gene>
    <name evidence="3" type="ORF">J2TS6_42920</name>
</gene>
<evidence type="ECO:0000313" key="4">
    <source>
        <dbReference type="Proteomes" id="UP000679779"/>
    </source>
</evidence>
<dbReference type="AlphaFoldDB" id="A0A919XJ45"/>
<keyword evidence="1" id="KW-1133">Transmembrane helix</keyword>
<protein>
    <recommendedName>
        <fullName evidence="2">DUF4097 domain-containing protein</fullName>
    </recommendedName>
</protein>
<feature type="transmembrane region" description="Helical" evidence="1">
    <location>
        <begin position="45"/>
        <end position="65"/>
    </location>
</feature>
<dbReference type="Pfam" id="PF13349">
    <property type="entry name" value="DUF4097"/>
    <property type="match status" value="1"/>
</dbReference>
<dbReference type="InterPro" id="IPR025164">
    <property type="entry name" value="Toastrack_DUF4097"/>
</dbReference>
<proteinExistence type="predicted"/>
<keyword evidence="1" id="KW-0472">Membrane</keyword>
<reference evidence="3" key="1">
    <citation type="submission" date="2021-03" db="EMBL/GenBank/DDBJ databases">
        <title>Antimicrobial resistance genes in bacteria isolated from Japanese honey, and their potential for conferring macrolide and lincosamide resistance in the American foulbrood pathogen Paenibacillus larvae.</title>
        <authorList>
            <person name="Okamoto M."/>
            <person name="Kumagai M."/>
            <person name="Kanamori H."/>
            <person name="Takamatsu D."/>
        </authorList>
    </citation>
    <scope>NUCLEOTIDE SEQUENCE</scope>
    <source>
        <strain evidence="3">J2TS6</strain>
    </source>
</reference>
<feature type="transmembrane region" description="Helical" evidence="1">
    <location>
        <begin position="72"/>
        <end position="93"/>
    </location>
</feature>
<feature type="domain" description="DUF4097" evidence="2">
    <location>
        <begin position="157"/>
        <end position="365"/>
    </location>
</feature>
<name>A0A919XJ45_9BACL</name>
<dbReference type="EMBL" id="BORQ01000005">
    <property type="protein sequence ID" value="GIO33151.1"/>
    <property type="molecule type" value="Genomic_DNA"/>
</dbReference>
<evidence type="ECO:0000313" key="3">
    <source>
        <dbReference type="EMBL" id="GIO33151.1"/>
    </source>
</evidence>
<dbReference type="Proteomes" id="UP000679779">
    <property type="component" value="Unassembled WGS sequence"/>
</dbReference>
<organism evidence="3 4">
    <name type="scientific">Paenibacillus albilobatus</name>
    <dbReference type="NCBI Taxonomy" id="2716884"/>
    <lineage>
        <taxon>Bacteria</taxon>
        <taxon>Bacillati</taxon>
        <taxon>Bacillota</taxon>
        <taxon>Bacilli</taxon>
        <taxon>Bacillales</taxon>
        <taxon>Paenibacillaceae</taxon>
        <taxon>Paenibacillus</taxon>
    </lineage>
</organism>
<comment type="caution">
    <text evidence="3">The sequence shown here is derived from an EMBL/GenBank/DDBJ whole genome shotgun (WGS) entry which is preliminary data.</text>
</comment>
<evidence type="ECO:0000259" key="2">
    <source>
        <dbReference type="Pfam" id="PF13349"/>
    </source>
</evidence>
<accession>A0A919XJ45</accession>
<dbReference type="RefSeq" id="WP_212958339.1">
    <property type="nucleotide sequence ID" value="NZ_BORQ01000005.1"/>
</dbReference>
<sequence>MNPPVNQTPPPIKVGRWTSAIGLIGVGVIVLLQFNNIISSEALKYVWPMLLILLGVEVVIANIIHSERRVRLGGFSVTILILLLLVSTVQTVLPDLSSLFNRGYVSAVQGQTEIGSGIKRVEIMVDHGKVNVTGTEDAKLAYDGKFRFRDAKNQEDADRKAKERWKVNPSGDTLVLSLEDNPEILFQIGFFPDEEYVNVSVPKSLEVKVRTKNDSVTGKQLDAGFTAVTTNSSIALEQVKGNVSASTTNGAVRVADIGGSAQLKSTNGSLTIDRVAGEVTAKTTNGAIRGTSAIGGDWTCSSTNGSINLKVPENASAEIKAKTSNSSIGGGIAWAEDGGDNRKRAVIGDGSHHVELTTSNGSIKVNYEN</sequence>
<feature type="transmembrane region" description="Helical" evidence="1">
    <location>
        <begin position="20"/>
        <end position="39"/>
    </location>
</feature>
<keyword evidence="1" id="KW-0812">Transmembrane</keyword>
<evidence type="ECO:0000256" key="1">
    <source>
        <dbReference type="SAM" id="Phobius"/>
    </source>
</evidence>